<comment type="caution">
    <text evidence="10">The sequence shown here is derived from an EMBL/GenBank/DDBJ whole genome shotgun (WGS) entry which is preliminary data.</text>
</comment>
<evidence type="ECO:0000256" key="4">
    <source>
        <dbReference type="ARBA" id="ARBA00022679"/>
    </source>
</evidence>
<protein>
    <recommendedName>
        <fullName evidence="8">Methylated-DNA--protein-cysteine methyltransferase</fullName>
        <ecNumber evidence="8">2.1.1.63</ecNumber>
    </recommendedName>
    <alternativeName>
        <fullName evidence="8">6-O-methylguanine-DNA methyltransferase</fullName>
        <shortName evidence="8">MGMT</shortName>
    </alternativeName>
    <alternativeName>
        <fullName evidence="8">O-6-methylguanine-DNA-alkyltransferase</fullName>
    </alternativeName>
</protein>
<dbReference type="PANTHER" id="PTHR10815">
    <property type="entry name" value="METHYLATED-DNA--PROTEIN-CYSTEINE METHYLTRANSFERASE"/>
    <property type="match status" value="1"/>
</dbReference>
<keyword evidence="4 8" id="KW-0808">Transferase</keyword>
<accession>A0ABR5VHD6</accession>
<dbReference type="InterPro" id="IPR001497">
    <property type="entry name" value="MethylDNA_cys_MeTrfase_AS"/>
</dbReference>
<keyword evidence="3 8" id="KW-0489">Methyltransferase</keyword>
<reference evidence="10 11" key="1">
    <citation type="submission" date="2016-02" db="EMBL/GenBank/DDBJ databases">
        <title>Genome sequence of Marichromatium gracile YL-28, a purple sulfur bacterium.</title>
        <authorList>
            <person name="Zhao C."/>
            <person name="Hong X."/>
            <person name="Chen S."/>
            <person name="Yang S."/>
        </authorList>
    </citation>
    <scope>NUCLEOTIDE SEQUENCE [LARGE SCALE GENOMIC DNA]</scope>
    <source>
        <strain evidence="10 11">YL28</strain>
    </source>
</reference>
<organism evidence="10 11">
    <name type="scientific">Marichromatium gracile</name>
    <name type="common">Chromatium gracile</name>
    <dbReference type="NCBI Taxonomy" id="1048"/>
    <lineage>
        <taxon>Bacteria</taxon>
        <taxon>Pseudomonadati</taxon>
        <taxon>Pseudomonadota</taxon>
        <taxon>Gammaproteobacteria</taxon>
        <taxon>Chromatiales</taxon>
        <taxon>Chromatiaceae</taxon>
        <taxon>Marichromatium</taxon>
    </lineage>
</organism>
<dbReference type="SUPFAM" id="SSF46767">
    <property type="entry name" value="Methylated DNA-protein cysteine methyltransferase, C-terminal domain"/>
    <property type="match status" value="1"/>
</dbReference>
<dbReference type="EMBL" id="LSYU01000038">
    <property type="protein sequence ID" value="KXX65168.1"/>
    <property type="molecule type" value="Genomic_DNA"/>
</dbReference>
<comment type="catalytic activity">
    <reaction evidence="1 8">
        <text>a 4-O-methyl-thymidine in DNA + L-cysteinyl-[protein] = a thymidine in DNA + S-methyl-L-cysteinyl-[protein]</text>
        <dbReference type="Rhea" id="RHEA:53428"/>
        <dbReference type="Rhea" id="RHEA-COMP:10131"/>
        <dbReference type="Rhea" id="RHEA-COMP:10132"/>
        <dbReference type="Rhea" id="RHEA-COMP:13555"/>
        <dbReference type="Rhea" id="RHEA-COMP:13556"/>
        <dbReference type="ChEBI" id="CHEBI:29950"/>
        <dbReference type="ChEBI" id="CHEBI:82612"/>
        <dbReference type="ChEBI" id="CHEBI:137386"/>
        <dbReference type="ChEBI" id="CHEBI:137387"/>
        <dbReference type="EC" id="2.1.1.63"/>
    </reaction>
</comment>
<evidence type="ECO:0000256" key="3">
    <source>
        <dbReference type="ARBA" id="ARBA00022603"/>
    </source>
</evidence>
<dbReference type="Gene3D" id="1.10.10.10">
    <property type="entry name" value="Winged helix-like DNA-binding domain superfamily/Winged helix DNA-binding domain"/>
    <property type="match status" value="1"/>
</dbReference>
<dbReference type="InterPro" id="IPR023546">
    <property type="entry name" value="MGMT"/>
</dbReference>
<sequence length="160" mass="17402">MDYTRFDTRLCAVVLVADARGLTQLHLDSGERGARAFSIEPDWRHRPERFAAARDEVRAYLDGDRTAFTVPIHPTGTDFQRRVWARLGEIPYGTLTTYGEIARALGRAGAARAVGAAIGRNPIPLIIPCHRVIGADGGLAGFAHGLRTKQALIDLEAGAR</sequence>
<comment type="similarity">
    <text evidence="8">Belongs to the MGMT family.</text>
</comment>
<dbReference type="PROSITE" id="PS00374">
    <property type="entry name" value="MGMT"/>
    <property type="match status" value="1"/>
</dbReference>
<dbReference type="PANTHER" id="PTHR10815:SF13">
    <property type="entry name" value="METHYLATED-DNA--PROTEIN-CYSTEINE METHYLTRANSFERASE"/>
    <property type="match status" value="1"/>
</dbReference>
<dbReference type="InterPro" id="IPR036388">
    <property type="entry name" value="WH-like_DNA-bd_sf"/>
</dbReference>
<dbReference type="SUPFAM" id="SSF53155">
    <property type="entry name" value="Methylated DNA-protein cysteine methyltransferase domain"/>
    <property type="match status" value="1"/>
</dbReference>
<evidence type="ECO:0000256" key="5">
    <source>
        <dbReference type="ARBA" id="ARBA00022763"/>
    </source>
</evidence>
<dbReference type="Proteomes" id="UP000075766">
    <property type="component" value="Unassembled WGS sequence"/>
</dbReference>
<evidence type="ECO:0000256" key="7">
    <source>
        <dbReference type="ARBA" id="ARBA00049348"/>
    </source>
</evidence>
<dbReference type="EC" id="2.1.1.63" evidence="8"/>
<evidence type="ECO:0000256" key="6">
    <source>
        <dbReference type="ARBA" id="ARBA00023204"/>
    </source>
</evidence>
<evidence type="ECO:0000313" key="11">
    <source>
        <dbReference type="Proteomes" id="UP000075766"/>
    </source>
</evidence>
<comment type="function">
    <text evidence="8">Involved in the cellular defense against the biological effects of O6-methylguanine (O6-MeG) and O4-methylthymine (O4-MeT) in DNA. Repairs the methylated nucleobase in DNA by stoichiometrically transferring the methyl group to a cysteine residue in the enzyme. This is a suicide reaction: the enzyme is irreversibly inactivated.</text>
</comment>
<dbReference type="GO" id="GO:0032259">
    <property type="term" value="P:methylation"/>
    <property type="evidence" value="ECO:0007669"/>
    <property type="project" value="UniProtKB-KW"/>
</dbReference>
<evidence type="ECO:0000256" key="2">
    <source>
        <dbReference type="ARBA" id="ARBA00022490"/>
    </source>
</evidence>
<dbReference type="RefSeq" id="WP_062273803.1">
    <property type="nucleotide sequence ID" value="NZ_LSYU01000038.1"/>
</dbReference>
<dbReference type="GO" id="GO:0008168">
    <property type="term" value="F:methyltransferase activity"/>
    <property type="evidence" value="ECO:0007669"/>
    <property type="project" value="UniProtKB-KW"/>
</dbReference>
<evidence type="ECO:0000256" key="1">
    <source>
        <dbReference type="ARBA" id="ARBA00001286"/>
    </source>
</evidence>
<dbReference type="NCBIfam" id="TIGR00589">
    <property type="entry name" value="ogt"/>
    <property type="match status" value="1"/>
</dbReference>
<keyword evidence="5 8" id="KW-0227">DNA damage</keyword>
<proteinExistence type="inferred from homology"/>
<evidence type="ECO:0000259" key="9">
    <source>
        <dbReference type="Pfam" id="PF01035"/>
    </source>
</evidence>
<dbReference type="InterPro" id="IPR036217">
    <property type="entry name" value="MethylDNA_cys_MeTrfase_DNAb"/>
</dbReference>
<comment type="catalytic activity">
    <reaction evidence="7 8">
        <text>a 6-O-methyl-2'-deoxyguanosine in DNA + L-cysteinyl-[protein] = S-methyl-L-cysteinyl-[protein] + a 2'-deoxyguanosine in DNA</text>
        <dbReference type="Rhea" id="RHEA:24000"/>
        <dbReference type="Rhea" id="RHEA-COMP:10131"/>
        <dbReference type="Rhea" id="RHEA-COMP:10132"/>
        <dbReference type="Rhea" id="RHEA-COMP:11367"/>
        <dbReference type="Rhea" id="RHEA-COMP:11368"/>
        <dbReference type="ChEBI" id="CHEBI:29950"/>
        <dbReference type="ChEBI" id="CHEBI:82612"/>
        <dbReference type="ChEBI" id="CHEBI:85445"/>
        <dbReference type="ChEBI" id="CHEBI:85448"/>
        <dbReference type="EC" id="2.1.1.63"/>
    </reaction>
</comment>
<dbReference type="Pfam" id="PF01035">
    <property type="entry name" value="DNA_binding_1"/>
    <property type="match status" value="1"/>
</dbReference>
<dbReference type="InterPro" id="IPR014048">
    <property type="entry name" value="MethylDNA_cys_MeTrfase_DNA-bd"/>
</dbReference>
<comment type="subcellular location">
    <subcellularLocation>
        <location evidence="8">Cytoplasm</location>
    </subcellularLocation>
</comment>
<dbReference type="HAMAP" id="MF_00772">
    <property type="entry name" value="OGT"/>
    <property type="match status" value="1"/>
</dbReference>
<feature type="domain" description="Methylated-DNA-[protein]-cysteine S-methyltransferase DNA binding" evidence="9">
    <location>
        <begin position="78"/>
        <end position="157"/>
    </location>
</feature>
<feature type="active site" description="Nucleophile; methyl group acceptor" evidence="8">
    <location>
        <position position="129"/>
    </location>
</feature>
<keyword evidence="2 8" id="KW-0963">Cytoplasm</keyword>
<evidence type="ECO:0000313" key="10">
    <source>
        <dbReference type="EMBL" id="KXX65168.1"/>
    </source>
</evidence>
<dbReference type="Gene3D" id="3.30.160.70">
    <property type="entry name" value="Methylated DNA-protein cysteine methyltransferase domain"/>
    <property type="match status" value="1"/>
</dbReference>
<gene>
    <name evidence="10" type="ORF">AY586_10985</name>
</gene>
<dbReference type="CDD" id="cd06445">
    <property type="entry name" value="ATase"/>
    <property type="match status" value="1"/>
</dbReference>
<dbReference type="InterPro" id="IPR036631">
    <property type="entry name" value="MGMT_N_sf"/>
</dbReference>
<evidence type="ECO:0000256" key="8">
    <source>
        <dbReference type="HAMAP-Rule" id="MF_00772"/>
    </source>
</evidence>
<keyword evidence="11" id="KW-1185">Reference proteome</keyword>
<keyword evidence="6 8" id="KW-0234">DNA repair</keyword>
<comment type="miscellaneous">
    <text evidence="8">This enzyme catalyzes only one turnover and therefore is not strictly catalytic. According to one definition, an enzyme is a biocatalyst that acts repeatedly and over many reaction cycles.</text>
</comment>
<name>A0ABR5VHD6_MARGR</name>